<protein>
    <submittedName>
        <fullName evidence="1">Uncharacterized protein</fullName>
    </submittedName>
</protein>
<name>A0ABR3FAV6_9AGAR</name>
<organism evidence="1 2">
    <name type="scientific">Marasmius crinis-equi</name>
    <dbReference type="NCBI Taxonomy" id="585013"/>
    <lineage>
        <taxon>Eukaryota</taxon>
        <taxon>Fungi</taxon>
        <taxon>Dikarya</taxon>
        <taxon>Basidiomycota</taxon>
        <taxon>Agaricomycotina</taxon>
        <taxon>Agaricomycetes</taxon>
        <taxon>Agaricomycetidae</taxon>
        <taxon>Agaricales</taxon>
        <taxon>Marasmiineae</taxon>
        <taxon>Marasmiaceae</taxon>
        <taxon>Marasmius</taxon>
    </lineage>
</organism>
<dbReference type="EMBL" id="JBAHYK010000633">
    <property type="protein sequence ID" value="KAL0572400.1"/>
    <property type="molecule type" value="Genomic_DNA"/>
</dbReference>
<proteinExistence type="predicted"/>
<reference evidence="1 2" key="1">
    <citation type="submission" date="2024-02" db="EMBL/GenBank/DDBJ databases">
        <title>A draft genome for the cacao thread blight pathogen Marasmius crinis-equi.</title>
        <authorList>
            <person name="Cohen S.P."/>
            <person name="Baruah I.K."/>
            <person name="Amoako-Attah I."/>
            <person name="Bukari Y."/>
            <person name="Meinhardt L.W."/>
            <person name="Bailey B.A."/>
        </authorList>
    </citation>
    <scope>NUCLEOTIDE SEQUENCE [LARGE SCALE GENOMIC DNA]</scope>
    <source>
        <strain evidence="1 2">GH-76</strain>
    </source>
</reference>
<sequence>MSALKTSYPFATPGYTQGFEAAGTAADATTLVDRIGVSEYLVVGDSQAAPFISTATQVSTFTQTFVAAGSSGYEIIYSPEETGGVGMIQSCSFQGQDKGECVEQDWVVGQSSTRTTTFTGPLVPYWTVTKLDVASTAVNAASTSASQTSTQGNQGNSAYSTGTPPWLMTMIFSLGVFMTM</sequence>
<dbReference type="Proteomes" id="UP001465976">
    <property type="component" value="Unassembled WGS sequence"/>
</dbReference>
<evidence type="ECO:0000313" key="1">
    <source>
        <dbReference type="EMBL" id="KAL0572400.1"/>
    </source>
</evidence>
<keyword evidence="2" id="KW-1185">Reference proteome</keyword>
<evidence type="ECO:0000313" key="2">
    <source>
        <dbReference type="Proteomes" id="UP001465976"/>
    </source>
</evidence>
<gene>
    <name evidence="1" type="ORF">V5O48_009561</name>
</gene>
<comment type="caution">
    <text evidence="1">The sequence shown here is derived from an EMBL/GenBank/DDBJ whole genome shotgun (WGS) entry which is preliminary data.</text>
</comment>
<accession>A0ABR3FAV6</accession>